<comment type="caution">
    <text evidence="2">The sequence shown here is derived from an EMBL/GenBank/DDBJ whole genome shotgun (WGS) entry which is preliminary data.</text>
</comment>
<sequence>MKKTKFAVLLTAFMAVLGLSSCLGEPDPFYTGTEIMKVNNFMGFYSFKSSVGYTVEPTNSNVITSTLDANYAYVTYKYDTRTLDPSSDKIDAEIQYLLPINELEYNYNNFEDNAAMHTVSSSIKFFDKTNIFIDLTYFYERTSDDELTEELAKHSFYLRRATAEEDEDVADDVIVLYLTHNVTDVDNNENRKSIGTETRHFDLNYVLQGSKPEKIIIKFKQNTSSINVDDNVRDSKIEIEYKEIVDTYFPESGSNI</sequence>
<evidence type="ECO:0008006" key="4">
    <source>
        <dbReference type="Google" id="ProtNLM"/>
    </source>
</evidence>
<dbReference type="Proteomes" id="UP000783796">
    <property type="component" value="Unassembled WGS sequence"/>
</dbReference>
<evidence type="ECO:0000313" key="2">
    <source>
        <dbReference type="EMBL" id="MBU3838022.1"/>
    </source>
</evidence>
<name>A0A948TB86_9BACT</name>
<reference evidence="2" key="2">
    <citation type="submission" date="2021-04" db="EMBL/GenBank/DDBJ databases">
        <authorList>
            <person name="Gilroy R."/>
        </authorList>
    </citation>
    <scope>NUCLEOTIDE SEQUENCE</scope>
    <source>
        <strain evidence="2">G4-2901</strain>
    </source>
</reference>
<protein>
    <recommendedName>
        <fullName evidence="4">NigD-like protein</fullName>
    </recommendedName>
</protein>
<gene>
    <name evidence="2" type="ORF">H9777_06855</name>
</gene>
<feature type="chain" id="PRO_5038005230" description="NigD-like protein" evidence="1">
    <location>
        <begin position="25"/>
        <end position="256"/>
    </location>
</feature>
<keyword evidence="1" id="KW-0732">Signal</keyword>
<dbReference type="PROSITE" id="PS51257">
    <property type="entry name" value="PROKAR_LIPOPROTEIN"/>
    <property type="match status" value="1"/>
</dbReference>
<dbReference type="AlphaFoldDB" id="A0A948TB86"/>
<dbReference type="Gene3D" id="2.60.40.3220">
    <property type="match status" value="1"/>
</dbReference>
<evidence type="ECO:0000313" key="3">
    <source>
        <dbReference type="Proteomes" id="UP000783796"/>
    </source>
</evidence>
<evidence type="ECO:0000256" key="1">
    <source>
        <dbReference type="SAM" id="SignalP"/>
    </source>
</evidence>
<reference evidence="2" key="1">
    <citation type="journal article" date="2021" name="PeerJ">
        <title>Extensive microbial diversity within the chicken gut microbiome revealed by metagenomics and culture.</title>
        <authorList>
            <person name="Gilroy R."/>
            <person name="Ravi A."/>
            <person name="Getino M."/>
            <person name="Pursley I."/>
            <person name="Horton D.L."/>
            <person name="Alikhan N.F."/>
            <person name="Baker D."/>
            <person name="Gharbi K."/>
            <person name="Hall N."/>
            <person name="Watson M."/>
            <person name="Adriaenssens E.M."/>
            <person name="Foster-Nyarko E."/>
            <person name="Jarju S."/>
            <person name="Secka A."/>
            <person name="Antonio M."/>
            <person name="Oren A."/>
            <person name="Chaudhuri R.R."/>
            <person name="La Ragione R."/>
            <person name="Hildebrand F."/>
            <person name="Pallen M.J."/>
        </authorList>
    </citation>
    <scope>NUCLEOTIDE SEQUENCE</scope>
    <source>
        <strain evidence="2">G4-2901</strain>
    </source>
</reference>
<feature type="signal peptide" evidence="1">
    <location>
        <begin position="1"/>
        <end position="24"/>
    </location>
</feature>
<accession>A0A948TB86</accession>
<dbReference type="EMBL" id="JAHLFW010000062">
    <property type="protein sequence ID" value="MBU3838022.1"/>
    <property type="molecule type" value="Genomic_DNA"/>
</dbReference>
<organism evidence="2 3">
    <name type="scientific">Candidatus Phocaeicola faecigallinarum</name>
    <dbReference type="NCBI Taxonomy" id="2838732"/>
    <lineage>
        <taxon>Bacteria</taxon>
        <taxon>Pseudomonadati</taxon>
        <taxon>Bacteroidota</taxon>
        <taxon>Bacteroidia</taxon>
        <taxon>Bacteroidales</taxon>
        <taxon>Bacteroidaceae</taxon>
        <taxon>Phocaeicola</taxon>
    </lineage>
</organism>
<proteinExistence type="predicted"/>